<comment type="similarity">
    <text evidence="5">Belongs to the CofC family.</text>
</comment>
<evidence type="ECO:0000256" key="1">
    <source>
        <dbReference type="ARBA" id="ARBA00022679"/>
    </source>
</evidence>
<dbReference type="PANTHER" id="PTHR40392:SF1">
    <property type="entry name" value="2-PHOSPHO-L-LACTATE GUANYLYLTRANSFERASE"/>
    <property type="match status" value="1"/>
</dbReference>
<evidence type="ECO:0000313" key="6">
    <source>
        <dbReference type="EMBL" id="MBB6468408.1"/>
    </source>
</evidence>
<evidence type="ECO:0000256" key="3">
    <source>
        <dbReference type="ARBA" id="ARBA00022741"/>
    </source>
</evidence>
<dbReference type="PANTHER" id="PTHR40392">
    <property type="entry name" value="2-PHOSPHO-L-LACTATE GUANYLYLTRANSFERASE"/>
    <property type="match status" value="1"/>
</dbReference>
<keyword evidence="1 5" id="KW-0808">Transferase</keyword>
<dbReference type="HAMAP" id="MF_02114">
    <property type="entry name" value="CofC"/>
    <property type="match status" value="1"/>
</dbReference>
<evidence type="ECO:0000256" key="2">
    <source>
        <dbReference type="ARBA" id="ARBA00022695"/>
    </source>
</evidence>
<comment type="function">
    <text evidence="5">Guanylyltransferase that catalyzes the activation of (2R)-3-phosphoglycerate (3PG) as 3-[(R)-glyceryl]-diphospho-5'-guanosine, via the condensation of 3PG with GTP. It is involved in the biosynthesis of a derivative of the hydride carrier cofactor coenzyme F420, 3PG-F420.</text>
</comment>
<dbReference type="RefSeq" id="WP_184770888.1">
    <property type="nucleotide sequence ID" value="NZ_JACHGI010000009.1"/>
</dbReference>
<dbReference type="EMBL" id="JACHGI010000009">
    <property type="protein sequence ID" value="MBB6468408.1"/>
    <property type="molecule type" value="Genomic_DNA"/>
</dbReference>
<dbReference type="GO" id="GO:0043814">
    <property type="term" value="F:phospholactate guanylyltransferase activity"/>
    <property type="evidence" value="ECO:0007669"/>
    <property type="project" value="InterPro"/>
</dbReference>
<dbReference type="GO" id="GO:0052645">
    <property type="term" value="P:F420-0 metabolic process"/>
    <property type="evidence" value="ECO:0007669"/>
    <property type="project" value="UniProtKB-UniRule"/>
</dbReference>
<dbReference type="Proteomes" id="UP000532373">
    <property type="component" value="Unassembled WGS sequence"/>
</dbReference>
<reference evidence="6 7" key="1">
    <citation type="submission" date="2020-08" db="EMBL/GenBank/DDBJ databases">
        <title>Genomic Encyclopedia of Type Strains, Phase IV (KMG-IV): sequencing the most valuable type-strain genomes for metagenomic binning, comparative biology and taxonomic classification.</title>
        <authorList>
            <person name="Goeker M."/>
        </authorList>
    </citation>
    <scope>NUCLEOTIDE SEQUENCE [LARGE SCALE GENOMIC DNA]</scope>
    <source>
        <strain evidence="6 7">DSM 17454</strain>
    </source>
</reference>
<dbReference type="UniPathway" id="UPA00071"/>
<proteinExistence type="inferred from homology"/>
<dbReference type="GO" id="GO:0005525">
    <property type="term" value="F:GTP binding"/>
    <property type="evidence" value="ECO:0007669"/>
    <property type="project" value="UniProtKB-KW"/>
</dbReference>
<protein>
    <recommendedName>
        <fullName evidence="5">3-phospho-D-glycerate guanylyltransferase</fullName>
        <shortName evidence="5">3PG guanylyltransferase</shortName>
        <ecNumber evidence="5">2.7.7.106</ecNumber>
    </recommendedName>
</protein>
<comment type="pathway">
    <text evidence="5">Cofactor biosynthesis; coenzyme F420 biosynthesis.</text>
</comment>
<evidence type="ECO:0000256" key="4">
    <source>
        <dbReference type="ARBA" id="ARBA00023134"/>
    </source>
</evidence>
<sequence>MATIAAASKICALVPVKRLGWAKSRLAPHLTTGERNCLAEAMLRDVLDVLSKVPQLGGIAVITSDTAVASIANDYKAVVIDDLDDAGINNAVRRGQRALAAEGYAGVLVIPGDIPFLSAQEIELALSALADCNVVITPANRDGGTNLLGFSPPHVMDPSFGLHSFRRHLAIARAMGLEVIVLPLEGAGHDIDVPADLWSDTDGPAIQTRRLLARLGKDVPPACPGPTQEPLSP</sequence>
<dbReference type="InterPro" id="IPR002835">
    <property type="entry name" value="CofC"/>
</dbReference>
<dbReference type="Gene3D" id="3.90.550.10">
    <property type="entry name" value="Spore Coat Polysaccharide Biosynthesis Protein SpsA, Chain A"/>
    <property type="match status" value="1"/>
</dbReference>
<keyword evidence="2 5" id="KW-0548">Nucleotidyltransferase</keyword>
<comment type="caution">
    <text evidence="6">The sequence shown here is derived from an EMBL/GenBank/DDBJ whole genome shotgun (WGS) entry which is preliminary data.</text>
</comment>
<evidence type="ECO:0000313" key="7">
    <source>
        <dbReference type="Proteomes" id="UP000532373"/>
    </source>
</evidence>
<dbReference type="InterPro" id="IPR029044">
    <property type="entry name" value="Nucleotide-diphossugar_trans"/>
</dbReference>
<accession>A0A8E1WHD7</accession>
<evidence type="ECO:0000256" key="5">
    <source>
        <dbReference type="HAMAP-Rule" id="MF_02114"/>
    </source>
</evidence>
<dbReference type="SUPFAM" id="SSF53448">
    <property type="entry name" value="Nucleotide-diphospho-sugar transferases"/>
    <property type="match status" value="1"/>
</dbReference>
<dbReference type="AlphaFoldDB" id="A0A8E1WHD7"/>
<dbReference type="EC" id="2.7.7.106" evidence="5"/>
<dbReference type="NCBIfam" id="TIGR03552">
    <property type="entry name" value="F420_cofC"/>
    <property type="match status" value="1"/>
</dbReference>
<keyword evidence="3 5" id="KW-0547">Nucleotide-binding</keyword>
<gene>
    <name evidence="5" type="primary">fbiD</name>
    <name evidence="6" type="ORF">HNQ96_004292</name>
</gene>
<keyword evidence="4 5" id="KW-0342">GTP-binding</keyword>
<dbReference type="Pfam" id="PF01983">
    <property type="entry name" value="CofC"/>
    <property type="match status" value="1"/>
</dbReference>
<name>A0A8E1WHD7_9HYPH</name>
<comment type="catalytic activity">
    <reaction evidence="5">
        <text>(2R)-3-phosphoglycerate + GTP + H(+) = 3-[(R)-glyceryl]-diphospho-5'-guanosine + diphosphate</text>
        <dbReference type="Rhea" id="RHEA:63440"/>
        <dbReference type="ChEBI" id="CHEBI:15378"/>
        <dbReference type="ChEBI" id="CHEBI:33019"/>
        <dbReference type="ChEBI" id="CHEBI:37565"/>
        <dbReference type="ChEBI" id="CHEBI:58272"/>
        <dbReference type="ChEBI" id="CHEBI:147306"/>
        <dbReference type="EC" id="2.7.7.106"/>
    </reaction>
</comment>
<organism evidence="6 7">
    <name type="scientific">Aminobacter carboxidus</name>
    <dbReference type="NCBI Taxonomy" id="376165"/>
    <lineage>
        <taxon>Bacteria</taxon>
        <taxon>Pseudomonadati</taxon>
        <taxon>Pseudomonadota</taxon>
        <taxon>Alphaproteobacteria</taxon>
        <taxon>Hyphomicrobiales</taxon>
        <taxon>Phyllobacteriaceae</taxon>
        <taxon>Aminobacter</taxon>
    </lineage>
</organism>